<feature type="chain" id="PRO_5045176124" evidence="1">
    <location>
        <begin position="24"/>
        <end position="287"/>
    </location>
</feature>
<dbReference type="PANTHER" id="PTHR11102:SF160">
    <property type="entry name" value="ERAD-ASSOCIATED E3 UBIQUITIN-PROTEIN LIGASE COMPONENT HRD3"/>
    <property type="match status" value="1"/>
</dbReference>
<proteinExistence type="predicted"/>
<dbReference type="InterPro" id="IPR006597">
    <property type="entry name" value="Sel1-like"/>
</dbReference>
<keyword evidence="1" id="KW-0732">Signal</keyword>
<accession>A0ABU6J4B5</accession>
<keyword evidence="3" id="KW-1185">Reference proteome</keyword>
<name>A0ABU6J4B5_9BURK</name>
<evidence type="ECO:0000313" key="2">
    <source>
        <dbReference type="EMBL" id="MEC4718210.1"/>
    </source>
</evidence>
<gene>
    <name evidence="2" type="ORF">RY831_03555</name>
</gene>
<dbReference type="RefSeq" id="WP_326504963.1">
    <property type="nucleotide sequence ID" value="NZ_JAWIIV010000002.1"/>
</dbReference>
<dbReference type="Proteomes" id="UP001352263">
    <property type="component" value="Unassembled WGS sequence"/>
</dbReference>
<feature type="signal peptide" evidence="1">
    <location>
        <begin position="1"/>
        <end position="23"/>
    </location>
</feature>
<organism evidence="2 3">
    <name type="scientific">Noviherbaspirillum album</name>
    <dbReference type="NCBI Taxonomy" id="3080276"/>
    <lineage>
        <taxon>Bacteria</taxon>
        <taxon>Pseudomonadati</taxon>
        <taxon>Pseudomonadota</taxon>
        <taxon>Betaproteobacteria</taxon>
        <taxon>Burkholderiales</taxon>
        <taxon>Oxalobacteraceae</taxon>
        <taxon>Noviherbaspirillum</taxon>
    </lineage>
</organism>
<evidence type="ECO:0000256" key="1">
    <source>
        <dbReference type="SAM" id="SignalP"/>
    </source>
</evidence>
<dbReference type="Gene3D" id="1.25.40.10">
    <property type="entry name" value="Tetratricopeptide repeat domain"/>
    <property type="match status" value="1"/>
</dbReference>
<dbReference type="EMBL" id="JAWIIV010000002">
    <property type="protein sequence ID" value="MEC4718210.1"/>
    <property type="molecule type" value="Genomic_DNA"/>
</dbReference>
<comment type="caution">
    <text evidence="2">The sequence shown here is derived from an EMBL/GenBank/DDBJ whole genome shotgun (WGS) entry which is preliminary data.</text>
</comment>
<dbReference type="InterPro" id="IPR050767">
    <property type="entry name" value="Sel1_AlgK"/>
</dbReference>
<dbReference type="SUPFAM" id="SSF81901">
    <property type="entry name" value="HCP-like"/>
    <property type="match status" value="1"/>
</dbReference>
<dbReference type="InterPro" id="IPR011990">
    <property type="entry name" value="TPR-like_helical_dom_sf"/>
</dbReference>
<dbReference type="SMART" id="SM00671">
    <property type="entry name" value="SEL1"/>
    <property type="match status" value="4"/>
</dbReference>
<reference evidence="2 3" key="1">
    <citation type="submission" date="2023-10" db="EMBL/GenBank/DDBJ databases">
        <title>Noviherbaspirillum sp. CPCC 100848 genome assembly.</title>
        <authorList>
            <person name="Li X.Y."/>
            <person name="Fang X.M."/>
        </authorList>
    </citation>
    <scope>NUCLEOTIDE SEQUENCE [LARGE SCALE GENOMIC DNA]</scope>
    <source>
        <strain evidence="2 3">CPCC 100848</strain>
    </source>
</reference>
<protein>
    <submittedName>
        <fullName evidence="2">Tetratricopeptide repeat protein</fullName>
    </submittedName>
</protein>
<dbReference type="PANTHER" id="PTHR11102">
    <property type="entry name" value="SEL-1-LIKE PROTEIN"/>
    <property type="match status" value="1"/>
</dbReference>
<evidence type="ECO:0000313" key="3">
    <source>
        <dbReference type="Proteomes" id="UP001352263"/>
    </source>
</evidence>
<sequence>MNRHSFMRRTMIAALLLPTFGFAYNNALGPSGRVEAAVNDLGKKPEALSYLQEQAQENNALALFYLGVATETGNGVAKDSRAAFDLYRNAADKIKEAAFNAGRLLYLGKRVDDAMSYFVVAAGADRADGIEKAMIMLGRIYERGESSYGRNYIAAARWYEAAARRKDPFAIGKMGEFLLHGFGRTANKRDARIYIERAADMWNSDAQFLMGEIFAKGMIGPVNRTEAGKWFFVTASQSSAHNSRSAEYLAALSDQELASARRMADLWISAHPKAPPIDYLGMIERIR</sequence>
<dbReference type="Pfam" id="PF08238">
    <property type="entry name" value="Sel1"/>
    <property type="match status" value="4"/>
</dbReference>